<dbReference type="GO" id="GO:0015250">
    <property type="term" value="F:water channel activity"/>
    <property type="evidence" value="ECO:0007669"/>
    <property type="project" value="TreeGrafter"/>
</dbReference>
<feature type="transmembrane region" description="Helical" evidence="7">
    <location>
        <begin position="31"/>
        <end position="53"/>
    </location>
</feature>
<keyword evidence="3 6" id="KW-0812">Transmembrane</keyword>
<evidence type="ECO:0000313" key="9">
    <source>
        <dbReference type="Proteomes" id="UP000663760"/>
    </source>
</evidence>
<dbReference type="EMBL" id="LR746265">
    <property type="protein sequence ID" value="CAA7391620.1"/>
    <property type="molecule type" value="Genomic_DNA"/>
</dbReference>
<dbReference type="AlphaFoldDB" id="A0A7I8K3C9"/>
<dbReference type="InterPro" id="IPR023271">
    <property type="entry name" value="Aquaporin-like"/>
</dbReference>
<proteinExistence type="inferred from homology"/>
<keyword evidence="5 7" id="KW-0472">Membrane</keyword>
<evidence type="ECO:0000256" key="6">
    <source>
        <dbReference type="RuleBase" id="RU000477"/>
    </source>
</evidence>
<evidence type="ECO:0000256" key="3">
    <source>
        <dbReference type="ARBA" id="ARBA00022692"/>
    </source>
</evidence>
<dbReference type="InterPro" id="IPR034294">
    <property type="entry name" value="Aquaporin_transptr"/>
</dbReference>
<comment type="subcellular location">
    <subcellularLocation>
        <location evidence="1">Membrane</location>
        <topology evidence="1">Multi-pass membrane protein</topology>
    </subcellularLocation>
</comment>
<feature type="transmembrane region" description="Helical" evidence="7">
    <location>
        <begin position="131"/>
        <end position="154"/>
    </location>
</feature>
<dbReference type="Proteomes" id="UP000663760">
    <property type="component" value="Chromosome 2"/>
</dbReference>
<protein>
    <submittedName>
        <fullName evidence="8">Uncharacterized protein</fullName>
    </submittedName>
</protein>
<evidence type="ECO:0000256" key="1">
    <source>
        <dbReference type="ARBA" id="ARBA00004141"/>
    </source>
</evidence>
<accession>A0A7I8K3C9</accession>
<dbReference type="InterPro" id="IPR022357">
    <property type="entry name" value="MIP_CS"/>
</dbReference>
<dbReference type="Pfam" id="PF00230">
    <property type="entry name" value="MIP"/>
    <property type="match status" value="1"/>
</dbReference>
<dbReference type="PANTHER" id="PTHR45665">
    <property type="entry name" value="AQUAPORIN-8"/>
    <property type="match status" value="1"/>
</dbReference>
<dbReference type="PROSITE" id="PS00221">
    <property type="entry name" value="MIP"/>
    <property type="match status" value="1"/>
</dbReference>
<dbReference type="SUPFAM" id="SSF81338">
    <property type="entry name" value="Aquaporin-like"/>
    <property type="match status" value="1"/>
</dbReference>
<sequence>MHGVLRFGLRTLELFDQILNPSALRSYAAEFISTFLFVFIAVCSAISTVQLAVALAHAFGLFLAIYTAANVSGGHLNPAVTLGLVVGGHVRVATGVFYCVAQLLGATAACLLLTLVTAGEAMPVHGLAPNVGVLGGTAMELVATFALVYTMCAARDSRMGALRASGPAVVGFSAGAGILAISPLTGGSMNPARSFGPALISGDFKNHVVYWVGPLLGGVLAVLAYDNLAVAPAAAATAAAPTVVSDAV</sequence>
<feature type="transmembrane region" description="Helical" evidence="7">
    <location>
        <begin position="208"/>
        <end position="225"/>
    </location>
</feature>
<feature type="transmembrane region" description="Helical" evidence="7">
    <location>
        <begin position="96"/>
        <end position="119"/>
    </location>
</feature>
<evidence type="ECO:0000256" key="5">
    <source>
        <dbReference type="ARBA" id="ARBA00023136"/>
    </source>
</evidence>
<dbReference type="OrthoDB" id="3222at2759"/>
<keyword evidence="9" id="KW-1185">Reference proteome</keyword>
<evidence type="ECO:0000313" key="8">
    <source>
        <dbReference type="EMBL" id="CAA7391620.1"/>
    </source>
</evidence>
<feature type="transmembrane region" description="Helical" evidence="7">
    <location>
        <begin position="59"/>
        <end position="84"/>
    </location>
</feature>
<dbReference type="InterPro" id="IPR000425">
    <property type="entry name" value="MIP"/>
</dbReference>
<comment type="similarity">
    <text evidence="6">Belongs to the MIP/aquaporin (TC 1.A.8) family.</text>
</comment>
<keyword evidence="2 6" id="KW-0813">Transport</keyword>
<name>A0A7I8K3C9_SPIIN</name>
<organism evidence="8 9">
    <name type="scientific">Spirodela intermedia</name>
    <name type="common">Intermediate duckweed</name>
    <dbReference type="NCBI Taxonomy" id="51605"/>
    <lineage>
        <taxon>Eukaryota</taxon>
        <taxon>Viridiplantae</taxon>
        <taxon>Streptophyta</taxon>
        <taxon>Embryophyta</taxon>
        <taxon>Tracheophyta</taxon>
        <taxon>Spermatophyta</taxon>
        <taxon>Magnoliopsida</taxon>
        <taxon>Liliopsida</taxon>
        <taxon>Araceae</taxon>
        <taxon>Lemnoideae</taxon>
        <taxon>Spirodela</taxon>
    </lineage>
</organism>
<evidence type="ECO:0000256" key="2">
    <source>
        <dbReference type="ARBA" id="ARBA00022448"/>
    </source>
</evidence>
<evidence type="ECO:0000256" key="7">
    <source>
        <dbReference type="SAM" id="Phobius"/>
    </source>
</evidence>
<dbReference type="PRINTS" id="PR00783">
    <property type="entry name" value="MINTRINSICP"/>
</dbReference>
<dbReference type="PANTHER" id="PTHR45665:SF40">
    <property type="entry name" value="AQUAPORIN TIP2-1"/>
    <property type="match status" value="1"/>
</dbReference>
<dbReference type="Gene3D" id="1.20.1080.10">
    <property type="entry name" value="Glycerol uptake facilitator protein"/>
    <property type="match status" value="1"/>
</dbReference>
<dbReference type="GO" id="GO:0016020">
    <property type="term" value="C:membrane"/>
    <property type="evidence" value="ECO:0007669"/>
    <property type="project" value="UniProtKB-SubCell"/>
</dbReference>
<reference evidence="8" key="1">
    <citation type="submission" date="2020-02" db="EMBL/GenBank/DDBJ databases">
        <authorList>
            <person name="Scholz U."/>
            <person name="Mascher M."/>
            <person name="Fiebig A."/>
        </authorList>
    </citation>
    <scope>NUCLEOTIDE SEQUENCE</scope>
</reference>
<feature type="transmembrane region" description="Helical" evidence="7">
    <location>
        <begin position="166"/>
        <end position="188"/>
    </location>
</feature>
<evidence type="ECO:0000256" key="4">
    <source>
        <dbReference type="ARBA" id="ARBA00022989"/>
    </source>
</evidence>
<keyword evidence="4 7" id="KW-1133">Transmembrane helix</keyword>
<gene>
    <name evidence="8" type="ORF">SI8410_02002891</name>
</gene>